<dbReference type="InterPro" id="IPR024775">
    <property type="entry name" value="DinB-like"/>
</dbReference>
<gene>
    <name evidence="2" type="ORF">C8P63_1435</name>
</gene>
<evidence type="ECO:0000259" key="1">
    <source>
        <dbReference type="Pfam" id="PF12867"/>
    </source>
</evidence>
<dbReference type="EMBL" id="QBKR01000043">
    <property type="protein sequence ID" value="PTX48884.1"/>
    <property type="molecule type" value="Genomic_DNA"/>
</dbReference>
<dbReference type="Pfam" id="PF12867">
    <property type="entry name" value="DinB_2"/>
    <property type="match status" value="1"/>
</dbReference>
<name>A0A2T6AYJ6_9BACL</name>
<keyword evidence="3" id="KW-1185">Reference proteome</keyword>
<comment type="caution">
    <text evidence="2">The sequence shown here is derived from an EMBL/GenBank/DDBJ whole genome shotgun (WGS) entry which is preliminary data.</text>
</comment>
<dbReference type="SUPFAM" id="SSF109854">
    <property type="entry name" value="DinB/YfiT-like putative metalloenzymes"/>
    <property type="match status" value="1"/>
</dbReference>
<protein>
    <submittedName>
        <fullName evidence="2">DinB family protein</fullName>
    </submittedName>
</protein>
<organism evidence="2 3">
    <name type="scientific">Melghirimyces profundicolus</name>
    <dbReference type="NCBI Taxonomy" id="1242148"/>
    <lineage>
        <taxon>Bacteria</taxon>
        <taxon>Bacillati</taxon>
        <taxon>Bacillota</taxon>
        <taxon>Bacilli</taxon>
        <taxon>Bacillales</taxon>
        <taxon>Thermoactinomycetaceae</taxon>
        <taxon>Melghirimyces</taxon>
    </lineage>
</organism>
<evidence type="ECO:0000313" key="3">
    <source>
        <dbReference type="Proteomes" id="UP000244240"/>
    </source>
</evidence>
<evidence type="ECO:0000313" key="2">
    <source>
        <dbReference type="EMBL" id="PTX48884.1"/>
    </source>
</evidence>
<dbReference type="AlphaFoldDB" id="A0A2T6AYJ6"/>
<dbReference type="RefSeq" id="WP_170109749.1">
    <property type="nucleotide sequence ID" value="NZ_QBKR01000043.1"/>
</dbReference>
<feature type="domain" description="DinB-like" evidence="1">
    <location>
        <begin position="26"/>
        <end position="153"/>
    </location>
</feature>
<sequence>MSATKKEILLDQMAACHNDLSWFPTFTDAVKGLTPGQAAWRSHPSSHSIWELVQHLIYWNEKWMSYFLDKETFVSIGKNNDKTFGDPDVEVNEERWNAAVQRLEAVYTEWRNVLHEYPESKFETQVPGYHDEAPWWGVLSNLCTHNAYHIGQIVLIRKLQEQGTE</sequence>
<dbReference type="Proteomes" id="UP000244240">
    <property type="component" value="Unassembled WGS sequence"/>
</dbReference>
<reference evidence="2 3" key="1">
    <citation type="submission" date="2018-04" db="EMBL/GenBank/DDBJ databases">
        <title>Genomic Encyclopedia of Archaeal and Bacterial Type Strains, Phase II (KMG-II): from individual species to whole genera.</title>
        <authorList>
            <person name="Goeker M."/>
        </authorList>
    </citation>
    <scope>NUCLEOTIDE SEQUENCE [LARGE SCALE GENOMIC DNA]</scope>
    <source>
        <strain evidence="2 3">DSM 45787</strain>
    </source>
</reference>
<accession>A0A2T6AYJ6</accession>
<dbReference type="Gene3D" id="1.20.120.450">
    <property type="entry name" value="dinb family like domain"/>
    <property type="match status" value="1"/>
</dbReference>
<proteinExistence type="predicted"/>
<dbReference type="InterPro" id="IPR034660">
    <property type="entry name" value="DinB/YfiT-like"/>
</dbReference>